<evidence type="ECO:0000313" key="5">
    <source>
        <dbReference type="Proteomes" id="UP000015100"/>
    </source>
</evidence>
<evidence type="ECO:0000313" key="4">
    <source>
        <dbReference type="EMBL" id="EPS37542.1"/>
    </source>
</evidence>
<dbReference type="AlphaFoldDB" id="S8BQL8"/>
<dbReference type="Proteomes" id="UP000015100">
    <property type="component" value="Unassembled WGS sequence"/>
</dbReference>
<name>S8BQL8_DACHA</name>
<organism evidence="4 5">
    <name type="scientific">Dactylellina haptotyla (strain CBS 200.50)</name>
    <name type="common">Nematode-trapping fungus</name>
    <name type="synonym">Monacrosporium haptotylum</name>
    <dbReference type="NCBI Taxonomy" id="1284197"/>
    <lineage>
        <taxon>Eukaryota</taxon>
        <taxon>Fungi</taxon>
        <taxon>Dikarya</taxon>
        <taxon>Ascomycota</taxon>
        <taxon>Pezizomycotina</taxon>
        <taxon>Orbiliomycetes</taxon>
        <taxon>Orbiliales</taxon>
        <taxon>Orbiliaceae</taxon>
        <taxon>Dactylellina</taxon>
    </lineage>
</organism>
<accession>S8BQL8</accession>
<feature type="chain" id="PRO_5004561296" description="Extracellular membrane protein CFEM domain-containing protein" evidence="3">
    <location>
        <begin position="27"/>
        <end position="422"/>
    </location>
</feature>
<feature type="signal peptide" evidence="3">
    <location>
        <begin position="1"/>
        <end position="26"/>
    </location>
</feature>
<feature type="transmembrane region" description="Helical" evidence="2">
    <location>
        <begin position="204"/>
        <end position="228"/>
    </location>
</feature>
<evidence type="ECO:0008006" key="6">
    <source>
        <dbReference type="Google" id="ProtNLM"/>
    </source>
</evidence>
<proteinExistence type="predicted"/>
<keyword evidence="3" id="KW-0732">Signal</keyword>
<evidence type="ECO:0000256" key="2">
    <source>
        <dbReference type="SAM" id="Phobius"/>
    </source>
</evidence>
<comment type="caution">
    <text evidence="4">The sequence shown here is derived from an EMBL/GenBank/DDBJ whole genome shotgun (WGS) entry which is preliminary data.</text>
</comment>
<reference evidence="4 5" key="1">
    <citation type="journal article" date="2013" name="PLoS Genet.">
        <title>Genomic mechanisms accounting for the adaptation to parasitism in nematode-trapping fungi.</title>
        <authorList>
            <person name="Meerupati T."/>
            <person name="Andersson K.M."/>
            <person name="Friman E."/>
            <person name="Kumar D."/>
            <person name="Tunlid A."/>
            <person name="Ahren D."/>
        </authorList>
    </citation>
    <scope>NUCLEOTIDE SEQUENCE [LARGE SCALE GENOMIC DNA]</scope>
    <source>
        <strain evidence="4 5">CBS 200.50</strain>
    </source>
</reference>
<dbReference type="EMBL" id="AQGS01000635">
    <property type="protein sequence ID" value="EPS37542.1"/>
    <property type="molecule type" value="Genomic_DNA"/>
</dbReference>
<evidence type="ECO:0000256" key="3">
    <source>
        <dbReference type="SAM" id="SignalP"/>
    </source>
</evidence>
<protein>
    <recommendedName>
        <fullName evidence="6">Extracellular membrane protein CFEM domain-containing protein</fullName>
    </recommendedName>
</protein>
<dbReference type="STRING" id="1284197.S8BQL8"/>
<dbReference type="OrthoDB" id="5429759at2759"/>
<keyword evidence="2" id="KW-1133">Transmembrane helix</keyword>
<dbReference type="HOGENOM" id="CLU_650562_0_0_1"/>
<evidence type="ECO:0000256" key="1">
    <source>
        <dbReference type="SAM" id="MobiDB-lite"/>
    </source>
</evidence>
<sequence length="422" mass="45341">MASTKAIFLALHILSIIILINPTAVAQDPIPVIESYKITNALSYNYLRTCGLCCLGVGFCYDAQRLTNVLACTVNSCLCRRADISTSALSYISSCVNSACSANQEDVNQYQGVYQNYCASYLGEAVPSGTDAATTVVGGGGATVTQAAPASTVTKTDLGTVTSMAVLTSTLPDGSVTSFTSAQTILVVTATANPSTAANSTTKVAIGIGLGIGIPILAAIIIFGLILVRRQRNPEMPIIGGAQMQSGNHMPMSYQSQVIAPKPIKIIANFTGDRSKELEHCASSINVENVSTLEMVEAHCAYWEVIAPTAENSERNGLVWRDISPELQQEAIENIIKHSEYPDIVEANPWLPLKCIQIYMSNRRDLLNSKKYRARSFVGDSEQSRTGNDDQRLSGTPDAAHQDQKRPLEPPAPLQYDPVRDC</sequence>
<gene>
    <name evidence="4" type="ORF">H072_8796</name>
</gene>
<dbReference type="eggNOG" id="ENOG502SXC3">
    <property type="taxonomic scope" value="Eukaryota"/>
</dbReference>
<reference evidence="5" key="2">
    <citation type="submission" date="2013-04" db="EMBL/GenBank/DDBJ databases">
        <title>Genomic mechanisms accounting for the adaptation to parasitism in nematode-trapping fungi.</title>
        <authorList>
            <person name="Ahren D.G."/>
        </authorList>
    </citation>
    <scope>NUCLEOTIDE SEQUENCE [LARGE SCALE GENOMIC DNA]</scope>
    <source>
        <strain evidence="5">CBS 200.50</strain>
    </source>
</reference>
<keyword evidence="2" id="KW-0812">Transmembrane</keyword>
<keyword evidence="2" id="KW-0472">Membrane</keyword>
<keyword evidence="5" id="KW-1185">Reference proteome</keyword>
<feature type="region of interest" description="Disordered" evidence="1">
    <location>
        <begin position="377"/>
        <end position="422"/>
    </location>
</feature>